<feature type="region of interest" description="Disordered" evidence="1">
    <location>
        <begin position="146"/>
        <end position="213"/>
    </location>
</feature>
<dbReference type="Pfam" id="PF12754">
    <property type="entry name" value="Get5_N"/>
    <property type="match status" value="1"/>
</dbReference>
<dbReference type="PROSITE" id="PS50053">
    <property type="entry name" value="UBIQUITIN_2"/>
    <property type="match status" value="1"/>
</dbReference>
<feature type="domain" description="Ubiquitin-like" evidence="2">
    <location>
        <begin position="64"/>
        <end position="132"/>
    </location>
</feature>
<feature type="compositionally biased region" description="Basic and acidic residues" evidence="1">
    <location>
        <begin position="181"/>
        <end position="192"/>
    </location>
</feature>
<evidence type="ECO:0000313" key="3">
    <source>
        <dbReference type="EMBL" id="KJX92134.1"/>
    </source>
</evidence>
<dbReference type="Pfam" id="PF17183">
    <property type="entry name" value="Get5_C"/>
    <property type="match status" value="1"/>
</dbReference>
<gene>
    <name evidence="3" type="ORF">TI39_contig5910g00008</name>
</gene>
<dbReference type="InterPro" id="IPR000626">
    <property type="entry name" value="Ubiquitin-like_dom"/>
</dbReference>
<keyword evidence="4" id="KW-1185">Reference proteome</keyword>
<dbReference type="AlphaFoldDB" id="A0A0F4G4B5"/>
<dbReference type="EMBL" id="LAFY01005865">
    <property type="protein sequence ID" value="KJX92134.1"/>
    <property type="molecule type" value="Genomic_DNA"/>
</dbReference>
<protein>
    <recommendedName>
        <fullName evidence="2">Ubiquitin-like domain-containing protein</fullName>
    </recommendedName>
</protein>
<feature type="region of interest" description="Disordered" evidence="1">
    <location>
        <begin position="22"/>
        <end position="58"/>
    </location>
</feature>
<organism evidence="3 4">
    <name type="scientific">Zymoseptoria brevis</name>
    <dbReference type="NCBI Taxonomy" id="1047168"/>
    <lineage>
        <taxon>Eukaryota</taxon>
        <taxon>Fungi</taxon>
        <taxon>Dikarya</taxon>
        <taxon>Ascomycota</taxon>
        <taxon>Pezizomycotina</taxon>
        <taxon>Dothideomycetes</taxon>
        <taxon>Dothideomycetidae</taxon>
        <taxon>Mycosphaerellales</taxon>
        <taxon>Mycosphaerellaceae</taxon>
        <taxon>Zymoseptoria</taxon>
    </lineage>
</organism>
<proteinExistence type="predicted"/>
<sequence length="250" mass="26666">MSEVTFAKQFLATLDKRPIKLPADHISDPRQYPNQSPSILPRATHPFPRKTGPTATQTAATTSLTVTLKPMRGPASDSLSLPNISLTSTIYDIKTLYAQKTGLQAEKVKLLLNKKPAADLKTLKDLGVTDSTKDVELSVMVMGGGGAAGGSTAGTPRDQSPVVTEKVPAPPTASVPDPMDIDEKTSAPDSEKAAVAAESQAAPKKEGDGADEILATEEFWDDLKGFLSQRLRNEEVGAKLSQIFRAAWKK</sequence>
<dbReference type="CDD" id="cd17039">
    <property type="entry name" value="Ubl_ubiquitin_like"/>
    <property type="match status" value="1"/>
</dbReference>
<reference evidence="3 4" key="1">
    <citation type="submission" date="2015-03" db="EMBL/GenBank/DDBJ databases">
        <title>RNA-seq based gene annotation and comparative genomics of four Zymoseptoria species reveal species-specific pathogenicity related genes and transposable element activity.</title>
        <authorList>
            <person name="Grandaubert J."/>
            <person name="Bhattacharyya A."/>
            <person name="Stukenbrock E.H."/>
        </authorList>
    </citation>
    <scope>NUCLEOTIDE SEQUENCE [LARGE SCALE GENOMIC DNA]</scope>
    <source>
        <strain evidence="3 4">Zb18110</strain>
    </source>
</reference>
<accession>A0A0F4G4B5</accession>
<comment type="caution">
    <text evidence="3">The sequence shown here is derived from an EMBL/GenBank/DDBJ whole genome shotgun (WGS) entry which is preliminary data.</text>
</comment>
<dbReference type="InterPro" id="IPR029071">
    <property type="entry name" value="Ubiquitin-like_domsf"/>
</dbReference>
<feature type="compositionally biased region" description="Low complexity" evidence="1">
    <location>
        <begin position="193"/>
        <end position="202"/>
    </location>
</feature>
<dbReference type="Gene3D" id="1.10.286.70">
    <property type="entry name" value="Get5 dimerization domain"/>
    <property type="match status" value="1"/>
</dbReference>
<evidence type="ECO:0000256" key="1">
    <source>
        <dbReference type="SAM" id="MobiDB-lite"/>
    </source>
</evidence>
<dbReference type="SUPFAM" id="SSF54236">
    <property type="entry name" value="Ubiquitin-like"/>
    <property type="match status" value="1"/>
</dbReference>
<evidence type="ECO:0000259" key="2">
    <source>
        <dbReference type="PROSITE" id="PS50053"/>
    </source>
</evidence>
<dbReference type="Proteomes" id="UP000033647">
    <property type="component" value="Unassembled WGS sequence"/>
</dbReference>
<name>A0A0F4G4B5_9PEZI</name>
<dbReference type="STRING" id="1047168.A0A0F4G4B5"/>
<dbReference type="InterPro" id="IPR024737">
    <property type="entry name" value="Get5_N"/>
</dbReference>
<dbReference type="OrthoDB" id="5366541at2759"/>
<evidence type="ECO:0000313" key="4">
    <source>
        <dbReference type="Proteomes" id="UP000033647"/>
    </source>
</evidence>
<dbReference type="Gene3D" id="3.10.20.90">
    <property type="entry name" value="Phosphatidylinositol 3-kinase Catalytic Subunit, Chain A, domain 1"/>
    <property type="match status" value="1"/>
</dbReference>
<dbReference type="InterPro" id="IPR049256">
    <property type="entry name" value="Get5_C"/>
</dbReference>